<feature type="non-terminal residue" evidence="1">
    <location>
        <position position="46"/>
    </location>
</feature>
<proteinExistence type="predicted"/>
<keyword evidence="2" id="KW-1185">Reference proteome</keyword>
<name>A0A087TEX3_STEMI</name>
<gene>
    <name evidence="1" type="ORF">X975_03825</name>
</gene>
<feature type="non-terminal residue" evidence="1">
    <location>
        <position position="1"/>
    </location>
</feature>
<evidence type="ECO:0000313" key="1">
    <source>
        <dbReference type="EMBL" id="KFM63662.1"/>
    </source>
</evidence>
<evidence type="ECO:0000313" key="2">
    <source>
        <dbReference type="Proteomes" id="UP000054359"/>
    </source>
</evidence>
<protein>
    <submittedName>
        <fullName evidence="1">Uncharacterized protein</fullName>
    </submittedName>
</protein>
<dbReference type="Proteomes" id="UP000054359">
    <property type="component" value="Unassembled WGS sequence"/>
</dbReference>
<organism evidence="1 2">
    <name type="scientific">Stegodyphus mimosarum</name>
    <name type="common">African social velvet spider</name>
    <dbReference type="NCBI Taxonomy" id="407821"/>
    <lineage>
        <taxon>Eukaryota</taxon>
        <taxon>Metazoa</taxon>
        <taxon>Ecdysozoa</taxon>
        <taxon>Arthropoda</taxon>
        <taxon>Chelicerata</taxon>
        <taxon>Arachnida</taxon>
        <taxon>Araneae</taxon>
        <taxon>Araneomorphae</taxon>
        <taxon>Entelegynae</taxon>
        <taxon>Eresoidea</taxon>
        <taxon>Eresidae</taxon>
        <taxon>Stegodyphus</taxon>
    </lineage>
</organism>
<sequence length="46" mass="5418">YIPYKLVQTILKLEYIKITTNTESKIRKHKSHSHLTHQLTIMAVTP</sequence>
<accession>A0A087TEX3</accession>
<dbReference type="AlphaFoldDB" id="A0A087TEX3"/>
<dbReference type="EMBL" id="KK114898">
    <property type="protein sequence ID" value="KFM63662.1"/>
    <property type="molecule type" value="Genomic_DNA"/>
</dbReference>
<reference evidence="1 2" key="1">
    <citation type="submission" date="2013-11" db="EMBL/GenBank/DDBJ databases">
        <title>Genome sequencing of Stegodyphus mimosarum.</title>
        <authorList>
            <person name="Bechsgaard J."/>
        </authorList>
    </citation>
    <scope>NUCLEOTIDE SEQUENCE [LARGE SCALE GENOMIC DNA]</scope>
</reference>